<organism evidence="2 3">
    <name type="scientific">Kangsaoukella pontilimi</name>
    <dbReference type="NCBI Taxonomy" id="2691042"/>
    <lineage>
        <taxon>Bacteria</taxon>
        <taxon>Pseudomonadati</taxon>
        <taxon>Pseudomonadota</taxon>
        <taxon>Alphaproteobacteria</taxon>
        <taxon>Rhodobacterales</taxon>
        <taxon>Paracoccaceae</taxon>
        <taxon>Kangsaoukella</taxon>
    </lineage>
</organism>
<dbReference type="InterPro" id="IPR000073">
    <property type="entry name" value="AB_hydrolase_1"/>
</dbReference>
<dbReference type="PRINTS" id="PR00111">
    <property type="entry name" value="ABHYDROLASE"/>
</dbReference>
<protein>
    <submittedName>
        <fullName evidence="2">Alpha/beta fold hydrolase</fullName>
    </submittedName>
</protein>
<dbReference type="Gene3D" id="3.40.50.1820">
    <property type="entry name" value="alpha/beta hydrolase"/>
    <property type="match status" value="1"/>
</dbReference>
<feature type="domain" description="AB hydrolase-1" evidence="1">
    <location>
        <begin position="4"/>
        <end position="231"/>
    </location>
</feature>
<dbReference type="AlphaFoldDB" id="A0A7C9IGD7"/>
<dbReference type="Pfam" id="PF12697">
    <property type="entry name" value="Abhydrolase_6"/>
    <property type="match status" value="1"/>
</dbReference>
<dbReference type="Proteomes" id="UP000480350">
    <property type="component" value="Unassembled WGS sequence"/>
</dbReference>
<accession>A0A7C9IGD7</accession>
<dbReference type="GO" id="GO:0016787">
    <property type="term" value="F:hydrolase activity"/>
    <property type="evidence" value="ECO:0007669"/>
    <property type="project" value="UniProtKB-KW"/>
</dbReference>
<keyword evidence="2" id="KW-0378">Hydrolase</keyword>
<dbReference type="RefSeq" id="WP_160763715.1">
    <property type="nucleotide sequence ID" value="NZ_WUPT01000001.1"/>
</dbReference>
<evidence type="ECO:0000313" key="2">
    <source>
        <dbReference type="EMBL" id="MXQ07867.1"/>
    </source>
</evidence>
<dbReference type="SUPFAM" id="SSF53474">
    <property type="entry name" value="alpha/beta-Hydrolases"/>
    <property type="match status" value="1"/>
</dbReference>
<dbReference type="EMBL" id="WUPT01000001">
    <property type="protein sequence ID" value="MXQ07867.1"/>
    <property type="molecule type" value="Genomic_DNA"/>
</dbReference>
<dbReference type="InterPro" id="IPR029058">
    <property type="entry name" value="AB_hydrolase_fold"/>
</dbReference>
<sequence length="240" mass="26199">MTPLVIVHGFMGGSDQWALQAPLGAARDIVTVDLPGFGRNAHLDPIDSIRGFASWVLDELSRRGVDRFDLLGHSMGGMIVQQMTADAPDRVQKLILYGTGPVGNLPGRFEPIETSMDRARADGPEATASRISATWFLKTEAAEHYAACAEIARKSTLPAILAGLAAMRDWSGEAALRTIASKTLVLWGDRDRTYQWPQVERLWREIPDTRLAVVPDAAHAVHMERPALFNALVDGFLSGD</sequence>
<dbReference type="InterPro" id="IPR050266">
    <property type="entry name" value="AB_hydrolase_sf"/>
</dbReference>
<reference evidence="2 3" key="2">
    <citation type="submission" date="2020-03" db="EMBL/GenBank/DDBJ databases">
        <title>Kangsaoukella pontilimi gen. nov., sp. nov., a new member of the family Rhodobacteraceae isolated from a tidal mudflat.</title>
        <authorList>
            <person name="Kim I.S."/>
        </authorList>
    </citation>
    <scope>NUCLEOTIDE SEQUENCE [LARGE SCALE GENOMIC DNA]</scope>
    <source>
        <strain evidence="2 3">GH1-50</strain>
    </source>
</reference>
<evidence type="ECO:0000313" key="3">
    <source>
        <dbReference type="Proteomes" id="UP000480350"/>
    </source>
</evidence>
<comment type="caution">
    <text evidence="2">The sequence shown here is derived from an EMBL/GenBank/DDBJ whole genome shotgun (WGS) entry which is preliminary data.</text>
</comment>
<reference evidence="2 3" key="1">
    <citation type="submission" date="2019-12" db="EMBL/GenBank/DDBJ databases">
        <authorList>
            <person name="Lee S.D."/>
        </authorList>
    </citation>
    <scope>NUCLEOTIDE SEQUENCE [LARGE SCALE GENOMIC DNA]</scope>
    <source>
        <strain evidence="2 3">GH1-50</strain>
    </source>
</reference>
<dbReference type="GO" id="GO:0016020">
    <property type="term" value="C:membrane"/>
    <property type="evidence" value="ECO:0007669"/>
    <property type="project" value="TreeGrafter"/>
</dbReference>
<gene>
    <name evidence="2" type="ORF">GQ651_08405</name>
</gene>
<evidence type="ECO:0000259" key="1">
    <source>
        <dbReference type="Pfam" id="PF12697"/>
    </source>
</evidence>
<dbReference type="PANTHER" id="PTHR43798">
    <property type="entry name" value="MONOACYLGLYCEROL LIPASE"/>
    <property type="match status" value="1"/>
</dbReference>
<keyword evidence="3" id="KW-1185">Reference proteome</keyword>
<dbReference type="PANTHER" id="PTHR43798:SF33">
    <property type="entry name" value="HYDROLASE, PUTATIVE (AFU_ORTHOLOGUE AFUA_2G14860)-RELATED"/>
    <property type="match status" value="1"/>
</dbReference>
<name>A0A7C9IGD7_9RHOB</name>
<proteinExistence type="predicted"/>